<evidence type="ECO:0000313" key="1">
    <source>
        <dbReference type="EMBL" id="MFD2823523.1"/>
    </source>
</evidence>
<dbReference type="EMBL" id="JBHUOV010000002">
    <property type="protein sequence ID" value="MFD2823523.1"/>
    <property type="molecule type" value="Genomic_DNA"/>
</dbReference>
<keyword evidence="2" id="KW-1185">Reference proteome</keyword>
<name>A0ABW5WQC0_9FLAO</name>
<organism evidence="1 2">
    <name type="scientific">Lacinutrix iliipiscaria</name>
    <dbReference type="NCBI Taxonomy" id="1230532"/>
    <lineage>
        <taxon>Bacteria</taxon>
        <taxon>Pseudomonadati</taxon>
        <taxon>Bacteroidota</taxon>
        <taxon>Flavobacteriia</taxon>
        <taxon>Flavobacteriales</taxon>
        <taxon>Flavobacteriaceae</taxon>
        <taxon>Lacinutrix</taxon>
    </lineage>
</organism>
<sequence>MKKTLKKKKFTEQFGIAKSQKELEFIDILVDMDIPLFISPWLISASNCDMSYKIEITLKKYFEKLLKLIKENKKNEAIKLLLFLREPTEIHMGYGFEQFHGKAIGREKAEHLYDIFSNSKAAKTTLLSDICYSQLLVEGIGSDNVSDMVAAICRNIFAEFTSQQCILHNVKNTFDIKIQVFDYVDEKWKTKTVKLPVHKGEHIILIPKRFISIDRYYSSKFDEYMIRNKKVPEIMGGKQLSAASGLFRILKDETKKPRLKAFYAEFSKPKGKLFDHIIEHGDKPLIDFKKDIIEKYSPLSDDEINYTIQNYIDNIIKNN</sequence>
<comment type="caution">
    <text evidence="1">The sequence shown here is derived from an EMBL/GenBank/DDBJ whole genome shotgun (WGS) entry which is preliminary data.</text>
</comment>
<accession>A0ABW5WQC0</accession>
<reference evidence="2" key="1">
    <citation type="journal article" date="2019" name="Int. J. Syst. Evol. Microbiol.">
        <title>The Global Catalogue of Microorganisms (GCM) 10K type strain sequencing project: providing services to taxonomists for standard genome sequencing and annotation.</title>
        <authorList>
            <consortium name="The Broad Institute Genomics Platform"/>
            <consortium name="The Broad Institute Genome Sequencing Center for Infectious Disease"/>
            <person name="Wu L."/>
            <person name="Ma J."/>
        </authorList>
    </citation>
    <scope>NUCLEOTIDE SEQUENCE [LARGE SCALE GENOMIC DNA]</scope>
    <source>
        <strain evidence="2">KCTC 32141</strain>
    </source>
</reference>
<gene>
    <name evidence="1" type="ORF">ACFS5M_07575</name>
</gene>
<protein>
    <submittedName>
        <fullName evidence="1">Uncharacterized protein</fullName>
    </submittedName>
</protein>
<dbReference type="RefSeq" id="WP_183487513.1">
    <property type="nucleotide sequence ID" value="NZ_JBHUOV010000002.1"/>
</dbReference>
<dbReference type="Proteomes" id="UP001597533">
    <property type="component" value="Unassembled WGS sequence"/>
</dbReference>
<evidence type="ECO:0000313" key="2">
    <source>
        <dbReference type="Proteomes" id="UP001597533"/>
    </source>
</evidence>
<proteinExistence type="predicted"/>